<reference evidence="1" key="1">
    <citation type="submission" date="2014-09" db="EMBL/GenBank/DDBJ databases">
        <authorList>
            <person name="Magalhaes I.L.F."/>
            <person name="Oliveira U."/>
            <person name="Santos F.R."/>
            <person name="Vidigal T.H.D.A."/>
            <person name="Brescovit A.D."/>
            <person name="Santos A.J."/>
        </authorList>
    </citation>
    <scope>NUCLEOTIDE SEQUENCE</scope>
    <source>
        <tissue evidence="1">Shoot tissue taken approximately 20 cm above the soil surface</tissue>
    </source>
</reference>
<proteinExistence type="predicted"/>
<dbReference type="AlphaFoldDB" id="A0A0A9EE39"/>
<evidence type="ECO:0000313" key="1">
    <source>
        <dbReference type="EMBL" id="JAD98341.1"/>
    </source>
</evidence>
<protein>
    <submittedName>
        <fullName evidence="1">Uncharacterized protein</fullName>
    </submittedName>
</protein>
<reference evidence="1" key="2">
    <citation type="journal article" date="2015" name="Data Brief">
        <title>Shoot transcriptome of the giant reed, Arundo donax.</title>
        <authorList>
            <person name="Barrero R.A."/>
            <person name="Guerrero F.D."/>
            <person name="Moolhuijzen P."/>
            <person name="Goolsby J.A."/>
            <person name="Tidwell J."/>
            <person name="Bellgard S.E."/>
            <person name="Bellgard M.I."/>
        </authorList>
    </citation>
    <scope>NUCLEOTIDE SEQUENCE</scope>
    <source>
        <tissue evidence="1">Shoot tissue taken approximately 20 cm above the soil surface</tissue>
    </source>
</reference>
<sequence length="48" mass="5517">MHIGATVSTKWTHLTNLQQTSAGQQLTLVILHMLLIQTNIRLRIVYQM</sequence>
<organism evidence="1">
    <name type="scientific">Arundo donax</name>
    <name type="common">Giant reed</name>
    <name type="synonym">Donax arundinaceus</name>
    <dbReference type="NCBI Taxonomy" id="35708"/>
    <lineage>
        <taxon>Eukaryota</taxon>
        <taxon>Viridiplantae</taxon>
        <taxon>Streptophyta</taxon>
        <taxon>Embryophyta</taxon>
        <taxon>Tracheophyta</taxon>
        <taxon>Spermatophyta</taxon>
        <taxon>Magnoliopsida</taxon>
        <taxon>Liliopsida</taxon>
        <taxon>Poales</taxon>
        <taxon>Poaceae</taxon>
        <taxon>PACMAD clade</taxon>
        <taxon>Arundinoideae</taxon>
        <taxon>Arundineae</taxon>
        <taxon>Arundo</taxon>
    </lineage>
</organism>
<name>A0A0A9EE39_ARUDO</name>
<accession>A0A0A9EE39</accession>
<dbReference type="EMBL" id="GBRH01199554">
    <property type="protein sequence ID" value="JAD98341.1"/>
    <property type="molecule type" value="Transcribed_RNA"/>
</dbReference>